<dbReference type="GO" id="GO:0003677">
    <property type="term" value="F:DNA binding"/>
    <property type="evidence" value="ECO:0007669"/>
    <property type="project" value="UniProtKB-KW"/>
</dbReference>
<accession>A0A810N3Z5</accession>
<sequence length="289" mass="30701">MELHRLEHFIAVAERRRFTAAAQRLHLASVQALERELGTSLFERAGTQLSDAGRALLPEAHRVIAAARAARQAVSAARTGRRQTVKVGIPHGLLAPRLLTALAGFRVAHPGVDLTFAGAGERGCADQAEGLRAGRLDVAFLVRAAAGTGLRMHVVATEPVLLATAADHPLGARTPVEVTRLRGEDFVDFPAGWGVRAVVDELFTDAGVERRPVAELADAATALDLVRHRLGVTMVPRSWAARAPDLRYTEPGPRQPMVEIVVATPDSAVPNGPTVDLVAAVLRAAESTP</sequence>
<dbReference type="InterPro" id="IPR005119">
    <property type="entry name" value="LysR_subst-bd"/>
</dbReference>
<keyword evidence="2" id="KW-0805">Transcription regulation</keyword>
<dbReference type="Proteomes" id="UP000680866">
    <property type="component" value="Chromosome"/>
</dbReference>
<dbReference type="InterPro" id="IPR036388">
    <property type="entry name" value="WH-like_DNA-bd_sf"/>
</dbReference>
<dbReference type="InterPro" id="IPR036390">
    <property type="entry name" value="WH_DNA-bd_sf"/>
</dbReference>
<dbReference type="PROSITE" id="PS50931">
    <property type="entry name" value="HTH_LYSR"/>
    <property type="match status" value="1"/>
</dbReference>
<dbReference type="InterPro" id="IPR000847">
    <property type="entry name" value="LysR_HTH_N"/>
</dbReference>
<evidence type="ECO:0000313" key="7">
    <source>
        <dbReference type="Proteomes" id="UP000680866"/>
    </source>
</evidence>
<evidence type="ECO:0000313" key="6">
    <source>
        <dbReference type="EMBL" id="BCJ67650.1"/>
    </source>
</evidence>
<dbReference type="Pfam" id="PF03466">
    <property type="entry name" value="LysR_substrate"/>
    <property type="match status" value="1"/>
</dbReference>
<proteinExistence type="inferred from homology"/>
<dbReference type="SUPFAM" id="SSF46785">
    <property type="entry name" value="Winged helix' DNA-binding domain"/>
    <property type="match status" value="1"/>
</dbReference>
<name>A0A810N3Z5_9ACTN</name>
<gene>
    <name evidence="6" type="ORF">Prubr_46710</name>
</gene>
<dbReference type="Gene3D" id="3.40.190.290">
    <property type="match status" value="1"/>
</dbReference>
<keyword evidence="4" id="KW-0804">Transcription</keyword>
<dbReference type="GO" id="GO:0032993">
    <property type="term" value="C:protein-DNA complex"/>
    <property type="evidence" value="ECO:0007669"/>
    <property type="project" value="TreeGrafter"/>
</dbReference>
<evidence type="ECO:0000256" key="3">
    <source>
        <dbReference type="ARBA" id="ARBA00023125"/>
    </source>
</evidence>
<evidence type="ECO:0000259" key="5">
    <source>
        <dbReference type="PROSITE" id="PS50931"/>
    </source>
</evidence>
<dbReference type="KEGG" id="pry:Prubr_46710"/>
<comment type="similarity">
    <text evidence="1">Belongs to the LysR transcriptional regulatory family.</text>
</comment>
<keyword evidence="3" id="KW-0238">DNA-binding</keyword>
<keyword evidence="7" id="KW-1185">Reference proteome</keyword>
<dbReference type="PANTHER" id="PTHR30346">
    <property type="entry name" value="TRANSCRIPTIONAL DUAL REGULATOR HCAR-RELATED"/>
    <property type="match status" value="1"/>
</dbReference>
<organism evidence="6 7">
    <name type="scientific">Polymorphospora rubra</name>
    <dbReference type="NCBI Taxonomy" id="338584"/>
    <lineage>
        <taxon>Bacteria</taxon>
        <taxon>Bacillati</taxon>
        <taxon>Actinomycetota</taxon>
        <taxon>Actinomycetes</taxon>
        <taxon>Micromonosporales</taxon>
        <taxon>Micromonosporaceae</taxon>
        <taxon>Polymorphospora</taxon>
    </lineage>
</organism>
<dbReference type="Gene3D" id="1.10.10.10">
    <property type="entry name" value="Winged helix-like DNA-binding domain superfamily/Winged helix DNA-binding domain"/>
    <property type="match status" value="1"/>
</dbReference>
<dbReference type="Pfam" id="PF00126">
    <property type="entry name" value="HTH_1"/>
    <property type="match status" value="1"/>
</dbReference>
<dbReference type="SUPFAM" id="SSF53850">
    <property type="entry name" value="Periplasmic binding protein-like II"/>
    <property type="match status" value="1"/>
</dbReference>
<evidence type="ECO:0000256" key="1">
    <source>
        <dbReference type="ARBA" id="ARBA00009437"/>
    </source>
</evidence>
<dbReference type="GO" id="GO:0003700">
    <property type="term" value="F:DNA-binding transcription factor activity"/>
    <property type="evidence" value="ECO:0007669"/>
    <property type="project" value="InterPro"/>
</dbReference>
<evidence type="ECO:0000256" key="2">
    <source>
        <dbReference type="ARBA" id="ARBA00023015"/>
    </source>
</evidence>
<feature type="domain" description="HTH lysR-type" evidence="5">
    <location>
        <begin position="1"/>
        <end position="50"/>
    </location>
</feature>
<dbReference type="RefSeq" id="WP_212816955.1">
    <property type="nucleotide sequence ID" value="NZ_AP023359.1"/>
</dbReference>
<protein>
    <submittedName>
        <fullName evidence="6">LysR family transcriptional regulator</fullName>
    </submittedName>
</protein>
<evidence type="ECO:0000256" key="4">
    <source>
        <dbReference type="ARBA" id="ARBA00023163"/>
    </source>
</evidence>
<dbReference type="EMBL" id="AP023359">
    <property type="protein sequence ID" value="BCJ67650.1"/>
    <property type="molecule type" value="Genomic_DNA"/>
</dbReference>
<dbReference type="PANTHER" id="PTHR30346:SF17">
    <property type="entry name" value="LYSR FAMILY TRANSCRIPTIONAL REGULATOR"/>
    <property type="match status" value="1"/>
</dbReference>
<dbReference type="AlphaFoldDB" id="A0A810N3Z5"/>
<reference evidence="6" key="1">
    <citation type="submission" date="2020-08" db="EMBL/GenBank/DDBJ databases">
        <title>Whole genome shotgun sequence of Polymorphospora rubra NBRC 101157.</title>
        <authorList>
            <person name="Komaki H."/>
            <person name="Tamura T."/>
        </authorList>
    </citation>
    <scope>NUCLEOTIDE SEQUENCE</scope>
    <source>
        <strain evidence="6">NBRC 101157</strain>
    </source>
</reference>